<name>A0AAJ4MNQ0_9BURK</name>
<proteinExistence type="predicted"/>
<protein>
    <submittedName>
        <fullName evidence="1">Uncharacterized protein</fullName>
    </submittedName>
</protein>
<dbReference type="EMBL" id="CP071520">
    <property type="protein sequence ID" value="QSX94270.1"/>
    <property type="molecule type" value="Genomic_DNA"/>
</dbReference>
<dbReference type="Pfam" id="PF22281">
    <property type="entry name" value="DUF6959"/>
    <property type="match status" value="1"/>
</dbReference>
<reference evidence="1 2" key="1">
    <citation type="submission" date="2021-03" db="EMBL/GenBank/DDBJ databases">
        <title>Draft genome sequence of Janthinobacterium sp. strain PLB02 isolated from infected primmorphs (Lubomirskia baicalensis).</title>
        <authorList>
            <person name="Chernogor L.I."/>
            <person name="Belikov S.I."/>
            <person name="Petrushin I.S."/>
        </authorList>
    </citation>
    <scope>NUCLEOTIDE SEQUENCE [LARGE SCALE GENOMIC DNA]</scope>
    <source>
        <strain evidence="1 2">PLB02</strain>
    </source>
</reference>
<dbReference type="RefSeq" id="WP_151095396.1">
    <property type="nucleotide sequence ID" value="NZ_CP071520.1"/>
</dbReference>
<dbReference type="AlphaFoldDB" id="A0AAJ4MNQ0"/>
<organism evidence="1 2">
    <name type="scientific">Janthinobacterium lividum</name>
    <dbReference type="NCBI Taxonomy" id="29581"/>
    <lineage>
        <taxon>Bacteria</taxon>
        <taxon>Pseudomonadati</taxon>
        <taxon>Pseudomonadota</taxon>
        <taxon>Betaproteobacteria</taxon>
        <taxon>Burkholderiales</taxon>
        <taxon>Oxalobacteraceae</taxon>
        <taxon>Janthinobacterium</taxon>
    </lineage>
</organism>
<evidence type="ECO:0000313" key="1">
    <source>
        <dbReference type="EMBL" id="QSX94270.1"/>
    </source>
</evidence>
<sequence>MYIQEVEIFSDASNAVVMRHPQRQFPGCLIQGDTLSVLLQSLKVVQSEAACLSDEAAGELADAVDQLSDLMSHYKVTLMSDNISLPFSD</sequence>
<evidence type="ECO:0000313" key="2">
    <source>
        <dbReference type="Proteomes" id="UP000662821"/>
    </source>
</evidence>
<dbReference type="InterPro" id="IPR053801">
    <property type="entry name" value="DUF6959"/>
</dbReference>
<accession>A0AAJ4MNQ0</accession>
<gene>
    <name evidence="1" type="ORF">J3P46_16085</name>
</gene>
<dbReference type="Proteomes" id="UP000662821">
    <property type="component" value="Chromosome"/>
</dbReference>